<dbReference type="Proteomes" id="UP000008370">
    <property type="component" value="Unassembled WGS sequence"/>
</dbReference>
<dbReference type="EMBL" id="JH930473">
    <property type="protein sequence ID" value="EKM54784.1"/>
    <property type="molecule type" value="Genomic_DNA"/>
</dbReference>
<gene>
    <name evidence="2" type="ORF">PHACADRAFT_258876</name>
</gene>
<proteinExistence type="predicted"/>
<reference evidence="2 3" key="1">
    <citation type="journal article" date="2012" name="BMC Genomics">
        <title>Comparative genomics of the white-rot fungi, Phanerochaete carnosa and P. chrysosporium, to elucidate the genetic basis of the distinct wood types they colonize.</title>
        <authorList>
            <person name="Suzuki H."/>
            <person name="MacDonald J."/>
            <person name="Syed K."/>
            <person name="Salamov A."/>
            <person name="Hori C."/>
            <person name="Aerts A."/>
            <person name="Henrissat B."/>
            <person name="Wiebenga A."/>
            <person name="vanKuyk P.A."/>
            <person name="Barry K."/>
            <person name="Lindquist E."/>
            <person name="LaButti K."/>
            <person name="Lapidus A."/>
            <person name="Lucas S."/>
            <person name="Coutinho P."/>
            <person name="Gong Y."/>
            <person name="Samejima M."/>
            <person name="Mahadevan R."/>
            <person name="Abou-Zaid M."/>
            <person name="de Vries R.P."/>
            <person name="Igarashi K."/>
            <person name="Yadav J.S."/>
            <person name="Grigoriev I.V."/>
            <person name="Master E.R."/>
        </authorList>
    </citation>
    <scope>NUCLEOTIDE SEQUENCE [LARGE SCALE GENOMIC DNA]</scope>
    <source>
        <strain evidence="2 3">HHB-10118-sp</strain>
    </source>
</reference>
<protein>
    <submittedName>
        <fullName evidence="2">Uncharacterized protein</fullName>
    </submittedName>
</protein>
<evidence type="ECO:0000313" key="2">
    <source>
        <dbReference type="EMBL" id="EKM54784.1"/>
    </source>
</evidence>
<feature type="region of interest" description="Disordered" evidence="1">
    <location>
        <begin position="1"/>
        <end position="20"/>
    </location>
</feature>
<evidence type="ECO:0000313" key="3">
    <source>
        <dbReference type="Proteomes" id="UP000008370"/>
    </source>
</evidence>
<name>K5W771_PHACS</name>
<accession>K5W771</accession>
<dbReference type="RefSeq" id="XP_007397462.1">
    <property type="nucleotide sequence ID" value="XM_007397400.1"/>
</dbReference>
<keyword evidence="3" id="KW-1185">Reference proteome</keyword>
<dbReference type="HOGENOM" id="CLU_2904931_0_0_1"/>
<organism evidence="2 3">
    <name type="scientific">Phanerochaete carnosa (strain HHB-10118-sp)</name>
    <name type="common">White-rot fungus</name>
    <name type="synonym">Peniophora carnosa</name>
    <dbReference type="NCBI Taxonomy" id="650164"/>
    <lineage>
        <taxon>Eukaryota</taxon>
        <taxon>Fungi</taxon>
        <taxon>Dikarya</taxon>
        <taxon>Basidiomycota</taxon>
        <taxon>Agaricomycotina</taxon>
        <taxon>Agaricomycetes</taxon>
        <taxon>Polyporales</taxon>
        <taxon>Phanerochaetaceae</taxon>
        <taxon>Phanerochaete</taxon>
    </lineage>
</organism>
<dbReference type="KEGG" id="pco:PHACADRAFT_258876"/>
<dbReference type="GeneID" id="18917233"/>
<sequence length="62" mass="6567">MTECCGERDQPAPPPSDSVKDVSGIRIALCGAQATVHGGRPINNYGPPPAPFHPAFAMFDHH</sequence>
<dbReference type="InParanoid" id="K5W771"/>
<feature type="compositionally biased region" description="Basic and acidic residues" evidence="1">
    <location>
        <begin position="1"/>
        <end position="10"/>
    </location>
</feature>
<dbReference type="AlphaFoldDB" id="K5W771"/>
<evidence type="ECO:0000256" key="1">
    <source>
        <dbReference type="SAM" id="MobiDB-lite"/>
    </source>
</evidence>